<dbReference type="PATRIC" id="fig|1088721.3.peg.3589"/>
<keyword evidence="2" id="KW-0464">Manganese</keyword>
<accession>G6EH18</accession>
<dbReference type="Gene3D" id="3.20.20.150">
    <property type="entry name" value="Divalent-metal-dependent TIM barrel enzymes"/>
    <property type="match status" value="1"/>
</dbReference>
<protein>
    <submittedName>
        <fullName evidence="5">Xylose isomerase-like TIM barrel</fullName>
    </submittedName>
</protein>
<evidence type="ECO:0000256" key="3">
    <source>
        <dbReference type="ARBA" id="ARBA00023235"/>
    </source>
</evidence>
<dbReference type="NCBIfam" id="TIGR02629">
    <property type="entry name" value="L_rham_iso_rhiz"/>
    <property type="match status" value="1"/>
</dbReference>
<keyword evidence="1" id="KW-0479">Metal-binding</keyword>
<dbReference type="InterPro" id="IPR050337">
    <property type="entry name" value="L-rhamnose_isomerase"/>
</dbReference>
<comment type="caution">
    <text evidence="5">The sequence shown here is derived from an EMBL/GenBank/DDBJ whole genome shotgun (WGS) entry which is preliminary data.</text>
</comment>
<dbReference type="OrthoDB" id="5174871at2"/>
<evidence type="ECO:0000256" key="1">
    <source>
        <dbReference type="ARBA" id="ARBA00022723"/>
    </source>
</evidence>
<evidence type="ECO:0000256" key="2">
    <source>
        <dbReference type="ARBA" id="ARBA00023211"/>
    </source>
</evidence>
<dbReference type="eggNOG" id="COG4952">
    <property type="taxonomic scope" value="Bacteria"/>
</dbReference>
<dbReference type="RefSeq" id="WP_007014547.1">
    <property type="nucleotide sequence ID" value="NZ_AGFM01000058.1"/>
</dbReference>
<evidence type="ECO:0000313" key="6">
    <source>
        <dbReference type="Proteomes" id="UP000004030"/>
    </source>
</evidence>
<dbReference type="PANTHER" id="PTHR30268">
    <property type="entry name" value="L-RHAMNOSE ISOMERASE"/>
    <property type="match status" value="1"/>
</dbReference>
<dbReference type="InterPro" id="IPR036237">
    <property type="entry name" value="Xyl_isomerase-like_sf"/>
</dbReference>
<evidence type="ECO:0000313" key="5">
    <source>
        <dbReference type="EMBL" id="EHJ59307.1"/>
    </source>
</evidence>
<feature type="coiled-coil region" evidence="4">
    <location>
        <begin position="11"/>
        <end position="38"/>
    </location>
</feature>
<organism evidence="5 6">
    <name type="scientific">Novosphingobium pentaromativorans US6-1</name>
    <dbReference type="NCBI Taxonomy" id="1088721"/>
    <lineage>
        <taxon>Bacteria</taxon>
        <taxon>Pseudomonadati</taxon>
        <taxon>Pseudomonadota</taxon>
        <taxon>Alphaproteobacteria</taxon>
        <taxon>Sphingomonadales</taxon>
        <taxon>Sphingomonadaceae</taxon>
        <taxon>Novosphingobium</taxon>
    </lineage>
</organism>
<dbReference type="KEGG" id="npn:JI59_20825"/>
<keyword evidence="3 5" id="KW-0413">Isomerase</keyword>
<dbReference type="AlphaFoldDB" id="G6EH18"/>
<dbReference type="GO" id="GO:0046872">
    <property type="term" value="F:metal ion binding"/>
    <property type="evidence" value="ECO:0007669"/>
    <property type="project" value="UniProtKB-KW"/>
</dbReference>
<dbReference type="GO" id="GO:0016853">
    <property type="term" value="F:isomerase activity"/>
    <property type="evidence" value="ECO:0007669"/>
    <property type="project" value="UniProtKB-KW"/>
</dbReference>
<dbReference type="PANTHER" id="PTHR30268:SF0">
    <property type="entry name" value="L-RHAMNOSE ISOMERASE"/>
    <property type="match status" value="1"/>
</dbReference>
<dbReference type="SUPFAM" id="SSF51658">
    <property type="entry name" value="Xylose isomerase-like"/>
    <property type="match status" value="1"/>
</dbReference>
<dbReference type="EMBL" id="AGFM01000058">
    <property type="protein sequence ID" value="EHJ59307.1"/>
    <property type="molecule type" value="Genomic_DNA"/>
</dbReference>
<keyword evidence="4" id="KW-0175">Coiled coil</keyword>
<name>G6EH18_9SPHN</name>
<reference evidence="5 6" key="1">
    <citation type="journal article" date="2012" name="J. Bacteriol.">
        <title>Genome sequence of benzo(a)pyrene-degrading bacterium Novosphingobium pentaromativorans US6-1.</title>
        <authorList>
            <person name="Luo Y.R."/>
            <person name="Kang S.G."/>
            <person name="Kim S.J."/>
            <person name="Kim M.R."/>
            <person name="Li N."/>
            <person name="Lee J.H."/>
            <person name="Kwon K.K."/>
        </authorList>
    </citation>
    <scope>NUCLEOTIDE SEQUENCE [LARGE SCALE GENOMIC DNA]</scope>
    <source>
        <strain evidence="5 6">US6-1</strain>
    </source>
</reference>
<sequence length="429" mass="47050">MNMPLSAELIAEANTRDLEALEDDYASLGRKLERAGIAIDAIKERVADFSLAVPTWGAGRGGTRFAKFPIAGEPTNIHEKLEDCAVISQLSRLTPRVSPHFPWDKVSDYGALREEAASLGLGFDAVNSNTFQDQPGQAKSYATGSLSSTVAATRQQAVEHNVECIEIGRQLGSTDLTVWVGDGTNFPGQQDLARSLDRYLDAAAQVYAALPDDWRMLLEHKMFEPAFYSTVISDWGSSILAAQELGPKAKCLVDLGHHAPNVNIEQIVARLHRFGKLGGFHFNDSKYGDDDLDSGSINPHQLFLVFNELVEAELNPREGFNPNYMIDQSHNVTDPIESMLSSAETIGACFAKALLVDREALHMAQEANDTMMAFQALRRAYNVDVSPILAMARHENGGAIDMLGTYRESRWRDRKAQERKAVGLGAGIV</sequence>
<dbReference type="Proteomes" id="UP000004030">
    <property type="component" value="Unassembled WGS sequence"/>
</dbReference>
<dbReference type="InterPro" id="IPR013451">
    <property type="entry name" value="L_rhamnose_iso"/>
</dbReference>
<keyword evidence="6" id="KW-1185">Reference proteome</keyword>
<proteinExistence type="predicted"/>
<gene>
    <name evidence="5" type="ORF">NSU_3639</name>
</gene>
<evidence type="ECO:0000256" key="4">
    <source>
        <dbReference type="SAM" id="Coils"/>
    </source>
</evidence>